<evidence type="ECO:0000313" key="2">
    <source>
        <dbReference type="Proteomes" id="UP000178385"/>
    </source>
</evidence>
<accession>A0A1G1Y530</accession>
<organism evidence="1 2">
    <name type="scientific">Candidatus Buchananbacteria bacterium RIFCSPHIGHO2_01_FULL_47_11b</name>
    <dbReference type="NCBI Taxonomy" id="1797537"/>
    <lineage>
        <taxon>Bacteria</taxon>
        <taxon>Candidatus Buchananiibacteriota</taxon>
    </lineage>
</organism>
<protein>
    <submittedName>
        <fullName evidence="1">Uncharacterized protein</fullName>
    </submittedName>
</protein>
<evidence type="ECO:0000313" key="1">
    <source>
        <dbReference type="EMBL" id="OGY46860.1"/>
    </source>
</evidence>
<name>A0A1G1Y530_9BACT</name>
<comment type="caution">
    <text evidence="1">The sequence shown here is derived from an EMBL/GenBank/DDBJ whole genome shotgun (WGS) entry which is preliminary data.</text>
</comment>
<proteinExistence type="predicted"/>
<reference evidence="1 2" key="1">
    <citation type="journal article" date="2016" name="Nat. Commun.">
        <title>Thousands of microbial genomes shed light on interconnected biogeochemical processes in an aquifer system.</title>
        <authorList>
            <person name="Anantharaman K."/>
            <person name="Brown C.T."/>
            <person name="Hug L.A."/>
            <person name="Sharon I."/>
            <person name="Castelle C.J."/>
            <person name="Probst A.J."/>
            <person name="Thomas B.C."/>
            <person name="Singh A."/>
            <person name="Wilkins M.J."/>
            <person name="Karaoz U."/>
            <person name="Brodie E.L."/>
            <person name="Williams K.H."/>
            <person name="Hubbard S.S."/>
            <person name="Banfield J.F."/>
        </authorList>
    </citation>
    <scope>NUCLEOTIDE SEQUENCE [LARGE SCALE GENOMIC DNA]</scope>
</reference>
<dbReference type="Proteomes" id="UP000178385">
    <property type="component" value="Unassembled WGS sequence"/>
</dbReference>
<gene>
    <name evidence="1" type="ORF">A2840_00010</name>
</gene>
<sequence length="81" mass="9464">METRLKRLRYETFERLVLASVERLTSRQLEPRLSFKQLEIDPSDLAPLVGFIPTVTDEPLVQGLWIQYCQHHLNHEESAAC</sequence>
<dbReference type="EMBL" id="MHIG01000027">
    <property type="protein sequence ID" value="OGY46860.1"/>
    <property type="molecule type" value="Genomic_DNA"/>
</dbReference>
<dbReference type="AlphaFoldDB" id="A0A1G1Y530"/>